<reference evidence="1" key="2">
    <citation type="journal article" date="2023" name="Curr. Microbiol.">
        <title>Granulicatella seriolae sp. nov., a Novel Facultative Anaerobe Isolated from Yellowtail Marine Fish.</title>
        <authorList>
            <person name="Lee M."/>
            <person name="Choi Y.J."/>
            <person name="Farooq A."/>
            <person name="Jeong J.B."/>
            <person name="Jung M.Y."/>
        </authorList>
    </citation>
    <scope>NUCLEOTIDE SEQUENCE</scope>
    <source>
        <strain evidence="1">S8</strain>
    </source>
</reference>
<evidence type="ECO:0000313" key="1">
    <source>
        <dbReference type="EMBL" id="MCQ9210436.1"/>
    </source>
</evidence>
<reference evidence="1" key="3">
    <citation type="journal article" date="2023" name="Microbiol. Resour. Announc.">
        <title>Draft Genome Sequence of Granulicatella sp. Strain S8, Isolated from a Marine Fish, Seriola quinqueradiata.</title>
        <authorList>
            <person name="Lee M."/>
            <person name="Farooq A."/>
            <person name="Jeong J.B."/>
            <person name="Jung M.Y."/>
        </authorList>
    </citation>
    <scope>NUCLEOTIDE SEQUENCE</scope>
    <source>
        <strain evidence="1">S8</strain>
    </source>
</reference>
<accession>A0ABT1WPL1</accession>
<proteinExistence type="predicted"/>
<dbReference type="RefSeq" id="WP_256945548.1">
    <property type="nucleotide sequence ID" value="NZ_JANHNZ010000008.1"/>
</dbReference>
<sequence length="67" mass="7873">MKITAGFEEFEKKGESLFIAIDPYLAPLGQGETTLIPDAPPEIVKLRDEFLEWREEYHKRYDIKMDI</sequence>
<dbReference type="Proteomes" id="UP001059480">
    <property type="component" value="Unassembled WGS sequence"/>
</dbReference>
<dbReference type="EMBL" id="JANHNZ010000008">
    <property type="protein sequence ID" value="MCQ9210436.1"/>
    <property type="molecule type" value="Genomic_DNA"/>
</dbReference>
<evidence type="ECO:0000313" key="2">
    <source>
        <dbReference type="Proteomes" id="UP001059480"/>
    </source>
</evidence>
<organism evidence="1 2">
    <name type="scientific">Granulicatella seriolae</name>
    <dbReference type="NCBI Taxonomy" id="2967226"/>
    <lineage>
        <taxon>Bacteria</taxon>
        <taxon>Bacillati</taxon>
        <taxon>Bacillota</taxon>
        <taxon>Bacilli</taxon>
        <taxon>Lactobacillales</taxon>
        <taxon>Carnobacteriaceae</taxon>
        <taxon>Granulicatella</taxon>
    </lineage>
</organism>
<gene>
    <name evidence="1" type="ORF">NPA36_07715</name>
</gene>
<name>A0ABT1WPL1_9LACT</name>
<keyword evidence="2" id="KW-1185">Reference proteome</keyword>
<protein>
    <submittedName>
        <fullName evidence="1">Uncharacterized protein</fullName>
    </submittedName>
</protein>
<reference evidence="1" key="1">
    <citation type="submission" date="2022-07" db="EMBL/GenBank/DDBJ databases">
        <authorList>
            <person name="Jung M.-Y."/>
            <person name="Lee M."/>
        </authorList>
    </citation>
    <scope>NUCLEOTIDE SEQUENCE</scope>
    <source>
        <strain evidence="1">S8</strain>
    </source>
</reference>
<comment type="caution">
    <text evidence="1">The sequence shown here is derived from an EMBL/GenBank/DDBJ whole genome shotgun (WGS) entry which is preliminary data.</text>
</comment>